<evidence type="ECO:0000259" key="11">
    <source>
        <dbReference type="PROSITE" id="PS50109"/>
    </source>
</evidence>
<accession>A0A3E0TQ42</accession>
<organism evidence="12 13">
    <name type="scientific">Thalassotalea euphylliae</name>
    <dbReference type="NCBI Taxonomy" id="1655234"/>
    <lineage>
        <taxon>Bacteria</taxon>
        <taxon>Pseudomonadati</taxon>
        <taxon>Pseudomonadota</taxon>
        <taxon>Gammaproteobacteria</taxon>
        <taxon>Alteromonadales</taxon>
        <taxon>Colwelliaceae</taxon>
        <taxon>Thalassotalea</taxon>
    </lineage>
</organism>
<evidence type="ECO:0000256" key="8">
    <source>
        <dbReference type="ARBA" id="ARBA00022777"/>
    </source>
</evidence>
<evidence type="ECO:0000256" key="4">
    <source>
        <dbReference type="ARBA" id="ARBA00022475"/>
    </source>
</evidence>
<dbReference type="GO" id="GO:0005886">
    <property type="term" value="C:plasma membrane"/>
    <property type="evidence" value="ECO:0007669"/>
    <property type="project" value="UniProtKB-SubCell"/>
</dbReference>
<keyword evidence="10" id="KW-0472">Membrane</keyword>
<dbReference type="PROSITE" id="PS50109">
    <property type="entry name" value="HIS_KIN"/>
    <property type="match status" value="1"/>
</dbReference>
<dbReference type="Proteomes" id="UP000256478">
    <property type="component" value="Unassembled WGS sequence"/>
</dbReference>
<dbReference type="CDD" id="cd00082">
    <property type="entry name" value="HisKA"/>
    <property type="match status" value="1"/>
</dbReference>
<dbReference type="SUPFAM" id="SSF47384">
    <property type="entry name" value="Homodimeric domain of signal transducing histidine kinase"/>
    <property type="match status" value="1"/>
</dbReference>
<dbReference type="SMART" id="SM00388">
    <property type="entry name" value="HisKA"/>
    <property type="match status" value="1"/>
</dbReference>
<dbReference type="GO" id="GO:0000155">
    <property type="term" value="F:phosphorelay sensor kinase activity"/>
    <property type="evidence" value="ECO:0007669"/>
    <property type="project" value="InterPro"/>
</dbReference>
<evidence type="ECO:0000256" key="6">
    <source>
        <dbReference type="ARBA" id="ARBA00022679"/>
    </source>
</evidence>
<evidence type="ECO:0000256" key="2">
    <source>
        <dbReference type="ARBA" id="ARBA00004651"/>
    </source>
</evidence>
<feature type="domain" description="Histidine kinase" evidence="11">
    <location>
        <begin position="222"/>
        <end position="432"/>
    </location>
</feature>
<evidence type="ECO:0000256" key="5">
    <source>
        <dbReference type="ARBA" id="ARBA00022553"/>
    </source>
</evidence>
<dbReference type="AlphaFoldDB" id="A0A3E0TQ42"/>
<evidence type="ECO:0000256" key="3">
    <source>
        <dbReference type="ARBA" id="ARBA00012438"/>
    </source>
</evidence>
<keyword evidence="10" id="KW-0812">Transmembrane</keyword>
<feature type="transmembrane region" description="Helical" evidence="10">
    <location>
        <begin position="12"/>
        <end position="29"/>
    </location>
</feature>
<dbReference type="PANTHER" id="PTHR44936:SF10">
    <property type="entry name" value="SENSOR PROTEIN RSTB"/>
    <property type="match status" value="1"/>
</dbReference>
<dbReference type="InterPro" id="IPR005467">
    <property type="entry name" value="His_kinase_dom"/>
</dbReference>
<feature type="transmembrane region" description="Helical" evidence="10">
    <location>
        <begin position="144"/>
        <end position="163"/>
    </location>
</feature>
<evidence type="ECO:0000313" key="12">
    <source>
        <dbReference type="EMBL" id="REL26751.1"/>
    </source>
</evidence>
<dbReference type="SMART" id="SM00387">
    <property type="entry name" value="HATPase_c"/>
    <property type="match status" value="1"/>
</dbReference>
<keyword evidence="7" id="KW-0547">Nucleotide-binding</keyword>
<dbReference type="Pfam" id="PF00512">
    <property type="entry name" value="HisKA"/>
    <property type="match status" value="1"/>
</dbReference>
<dbReference type="Pfam" id="PF02518">
    <property type="entry name" value="HATPase_c"/>
    <property type="match status" value="1"/>
</dbReference>
<dbReference type="Gene3D" id="1.10.287.130">
    <property type="match status" value="1"/>
</dbReference>
<proteinExistence type="predicted"/>
<reference evidence="12 13" key="1">
    <citation type="submission" date="2018-08" db="EMBL/GenBank/DDBJ databases">
        <title>Thalassotalea euphylliae genome.</title>
        <authorList>
            <person name="Summers S."/>
            <person name="Rice S.A."/>
            <person name="Freckelton M.L."/>
            <person name="Nedved B.T."/>
            <person name="Hadfield M.G."/>
        </authorList>
    </citation>
    <scope>NUCLEOTIDE SEQUENCE [LARGE SCALE GENOMIC DNA]</scope>
    <source>
        <strain evidence="12 13">H1</strain>
    </source>
</reference>
<dbReference type="EC" id="2.7.13.3" evidence="3"/>
<protein>
    <recommendedName>
        <fullName evidence="3">histidine kinase</fullName>
        <ecNumber evidence="3">2.7.13.3</ecNumber>
    </recommendedName>
</protein>
<evidence type="ECO:0000256" key="7">
    <source>
        <dbReference type="ARBA" id="ARBA00022741"/>
    </source>
</evidence>
<comment type="catalytic activity">
    <reaction evidence="1">
        <text>ATP + protein L-histidine = ADP + protein N-phospho-L-histidine.</text>
        <dbReference type="EC" id="2.7.13.3"/>
    </reaction>
</comment>
<keyword evidence="10" id="KW-1133">Transmembrane helix</keyword>
<keyword evidence="9" id="KW-0067">ATP-binding</keyword>
<keyword evidence="8 12" id="KW-0418">Kinase</keyword>
<evidence type="ECO:0000313" key="13">
    <source>
        <dbReference type="Proteomes" id="UP000256478"/>
    </source>
</evidence>
<dbReference type="InterPro" id="IPR036890">
    <property type="entry name" value="HATPase_C_sf"/>
</dbReference>
<dbReference type="InterPro" id="IPR003661">
    <property type="entry name" value="HisK_dim/P_dom"/>
</dbReference>
<comment type="subcellular location">
    <subcellularLocation>
        <location evidence="2">Cell membrane</location>
        <topology evidence="2">Multi-pass membrane protein</topology>
    </subcellularLocation>
</comment>
<dbReference type="Gene3D" id="3.30.565.10">
    <property type="entry name" value="Histidine kinase-like ATPase, C-terminal domain"/>
    <property type="match status" value="1"/>
</dbReference>
<dbReference type="SUPFAM" id="SSF55874">
    <property type="entry name" value="ATPase domain of HSP90 chaperone/DNA topoisomerase II/histidine kinase"/>
    <property type="match status" value="1"/>
</dbReference>
<dbReference type="OrthoDB" id="9804645at2"/>
<dbReference type="InterPro" id="IPR036097">
    <property type="entry name" value="HisK_dim/P_sf"/>
</dbReference>
<evidence type="ECO:0000256" key="1">
    <source>
        <dbReference type="ARBA" id="ARBA00000085"/>
    </source>
</evidence>
<keyword evidence="5" id="KW-0597">Phosphoprotein</keyword>
<dbReference type="InterPro" id="IPR004358">
    <property type="entry name" value="Sig_transdc_His_kin-like_C"/>
</dbReference>
<evidence type="ECO:0000256" key="9">
    <source>
        <dbReference type="ARBA" id="ARBA00022840"/>
    </source>
</evidence>
<keyword evidence="6" id="KW-0808">Transferase</keyword>
<evidence type="ECO:0000256" key="10">
    <source>
        <dbReference type="SAM" id="Phobius"/>
    </source>
</evidence>
<keyword evidence="4" id="KW-1003">Cell membrane</keyword>
<comment type="caution">
    <text evidence="12">The sequence shown here is derived from an EMBL/GenBank/DDBJ whole genome shotgun (WGS) entry which is preliminary data.</text>
</comment>
<dbReference type="PRINTS" id="PR00344">
    <property type="entry name" value="BCTRLSENSOR"/>
</dbReference>
<dbReference type="GO" id="GO:0005524">
    <property type="term" value="F:ATP binding"/>
    <property type="evidence" value="ECO:0007669"/>
    <property type="project" value="UniProtKB-KW"/>
</dbReference>
<dbReference type="InterPro" id="IPR003594">
    <property type="entry name" value="HATPase_dom"/>
</dbReference>
<dbReference type="PANTHER" id="PTHR44936">
    <property type="entry name" value="SENSOR PROTEIN CREC"/>
    <property type="match status" value="1"/>
</dbReference>
<gene>
    <name evidence="12" type="ORF">DXX93_09300</name>
</gene>
<dbReference type="InterPro" id="IPR050980">
    <property type="entry name" value="2C_sensor_his_kinase"/>
</dbReference>
<sequence length="434" mass="48642">MKTFVKIGRSFLSLYFLITLTFIVASWLLDEVWNSYMDQDVESYTGYKTMLQAIGDYVSNHPQNEWQGVIEDAANRYHLPLALARITDIEVAAKHGERRAVGAGHTNVFIEQDTVTLHHLIAGSNYAITLGPTEIPTRPRAETMVRVLVLVALAVMILVWLWPISRDLHELRRVTKEFGKEHFDVQAAKPKSIMMAGLIHGFNGMAVRIKHLIDAHKELTTAISHELRTPMARSKFALQMLSRADDETKRQNYIKQICGDINELESLVNELLEYASLEGDKPKLNFADYNLDDIVSQQVALASGQCAEVTYQPPALPIKVHCDRLYIERALSNYISNAIKYGDGQVAISCDTVGRECVIKVEDNGNGVDDCVKNTLFDAFSRADESRNKETGGFGLGLAIVKRVLEWHGGSVYVESSSLGGACFVMRWPTHKKR</sequence>
<dbReference type="EMBL" id="QUOU01000001">
    <property type="protein sequence ID" value="REL26751.1"/>
    <property type="molecule type" value="Genomic_DNA"/>
</dbReference>
<name>A0A3E0TQ42_9GAMM</name>